<dbReference type="Proteomes" id="UP001432062">
    <property type="component" value="Chromosome"/>
</dbReference>
<feature type="domain" description="FAD-binding" evidence="4">
    <location>
        <begin position="4"/>
        <end position="358"/>
    </location>
</feature>
<dbReference type="Gene3D" id="3.50.50.60">
    <property type="entry name" value="FAD/NAD(P)-binding domain"/>
    <property type="match status" value="1"/>
</dbReference>
<dbReference type="PANTHER" id="PTHR43004:SF19">
    <property type="entry name" value="BINDING MONOOXYGENASE, PUTATIVE (JCVI)-RELATED"/>
    <property type="match status" value="1"/>
</dbReference>
<comment type="cofactor">
    <cofactor evidence="1">
        <name>FAD</name>
        <dbReference type="ChEBI" id="CHEBI:57692"/>
    </cofactor>
</comment>
<keyword evidence="2" id="KW-0285">Flavoprotein</keyword>
<keyword evidence="6" id="KW-1185">Reference proteome</keyword>
<dbReference type="InterPro" id="IPR002938">
    <property type="entry name" value="FAD-bd"/>
</dbReference>
<keyword evidence="3" id="KW-0274">FAD</keyword>
<dbReference type="Pfam" id="PF21274">
    <property type="entry name" value="Rng_hyd_C"/>
    <property type="match status" value="1"/>
</dbReference>
<name>A0ABZ1Z3B5_9NOCA</name>
<dbReference type="Gene3D" id="3.40.30.120">
    <property type="match status" value="1"/>
</dbReference>
<organism evidence="5 6">
    <name type="scientific">Nocardia vinacea</name>
    <dbReference type="NCBI Taxonomy" id="96468"/>
    <lineage>
        <taxon>Bacteria</taxon>
        <taxon>Bacillati</taxon>
        <taxon>Actinomycetota</taxon>
        <taxon>Actinomycetes</taxon>
        <taxon>Mycobacteriales</taxon>
        <taxon>Nocardiaceae</taxon>
        <taxon>Nocardia</taxon>
    </lineage>
</organism>
<gene>
    <name evidence="5" type="ORF">OG563_12285</name>
</gene>
<dbReference type="Pfam" id="PF01494">
    <property type="entry name" value="FAD_binding_3"/>
    <property type="match status" value="1"/>
</dbReference>
<dbReference type="InterPro" id="IPR050641">
    <property type="entry name" value="RIFMO-like"/>
</dbReference>
<dbReference type="SUPFAM" id="SSF51905">
    <property type="entry name" value="FAD/NAD(P)-binding domain"/>
    <property type="match status" value="1"/>
</dbReference>
<evidence type="ECO:0000259" key="4">
    <source>
        <dbReference type="Pfam" id="PF01494"/>
    </source>
</evidence>
<dbReference type="PANTHER" id="PTHR43004">
    <property type="entry name" value="TRK SYSTEM POTASSIUM UPTAKE PROTEIN"/>
    <property type="match status" value="1"/>
</dbReference>
<evidence type="ECO:0000313" key="5">
    <source>
        <dbReference type="EMBL" id="WUV48896.1"/>
    </source>
</evidence>
<proteinExistence type="predicted"/>
<accession>A0ABZ1Z3B5</accession>
<dbReference type="PRINTS" id="PR00420">
    <property type="entry name" value="RNGMNOXGNASE"/>
</dbReference>
<reference evidence="5" key="1">
    <citation type="submission" date="2022-10" db="EMBL/GenBank/DDBJ databases">
        <title>The complete genomes of actinobacterial strains from the NBC collection.</title>
        <authorList>
            <person name="Joergensen T.S."/>
            <person name="Alvarez Arevalo M."/>
            <person name="Sterndorff E.B."/>
            <person name="Faurdal D."/>
            <person name="Vuksanovic O."/>
            <person name="Mourched A.-S."/>
            <person name="Charusanti P."/>
            <person name="Shaw S."/>
            <person name="Blin K."/>
            <person name="Weber T."/>
        </authorList>
    </citation>
    <scope>NUCLEOTIDE SEQUENCE</scope>
    <source>
        <strain evidence="5">NBC_01482</strain>
    </source>
</reference>
<dbReference type="InterPro" id="IPR036188">
    <property type="entry name" value="FAD/NAD-bd_sf"/>
</dbReference>
<protein>
    <submittedName>
        <fullName evidence="5">FAD-dependent oxidoreductase</fullName>
    </submittedName>
</protein>
<dbReference type="RefSeq" id="WP_329413335.1">
    <property type="nucleotide sequence ID" value="NZ_CP109441.1"/>
</dbReference>
<evidence type="ECO:0000256" key="1">
    <source>
        <dbReference type="ARBA" id="ARBA00001974"/>
    </source>
</evidence>
<evidence type="ECO:0000313" key="6">
    <source>
        <dbReference type="Proteomes" id="UP001432062"/>
    </source>
</evidence>
<dbReference type="EMBL" id="CP109441">
    <property type="protein sequence ID" value="WUV48896.1"/>
    <property type="molecule type" value="Genomic_DNA"/>
</dbReference>
<evidence type="ECO:0000256" key="2">
    <source>
        <dbReference type="ARBA" id="ARBA00022630"/>
    </source>
</evidence>
<evidence type="ECO:0000256" key="3">
    <source>
        <dbReference type="ARBA" id="ARBA00022827"/>
    </source>
</evidence>
<sequence length="533" mass="56600">MLHTKVLIVGGGSVGLFTALLLARHGVAALVVEAQREPSVHPRATGLGPRTLEYLREAGVIDAVDAVAVDMSTGNLGKLSAVTLASANLAGLPDATLARSHQRSDPVTPAAIRGTCPQHRLDSVLLPAATRGGATVRYGMRLLSFEQDADGVTAHLDDGQTIRADYLVAADGVHSGVRKALGIGTTGPGPLGNPKMNILFHADLRPYTQGRQFVACDITTPAAPGILMTVDGAKEWVFHSDYDPERGESADDFTIDHCRELIRTAIGDPELDPQVVSRLPWRARGSVADRFQQGRVFLVGDAAHAVPPLGAFGLNTGAADAHNLAWKLAAVLAGAAAPALLDTYDAERRPVATNTLSQALLRLKAPHLHWDMSPAAAAERAAMGIVNAPVVHMGYRYDSAAVIEPQPELPSTEDIELVLDGTPGSRLPHGWVARNGNRRSTLDLVESRFTLLVACDNAEWLRAAQEVAARLLVSLPAVVVEEQDWPVQVGITNRGALLVRPDQIVAWRAPITPPDPADDLTRALARVLGRTVG</sequence>
<dbReference type="Gene3D" id="3.30.9.10">
    <property type="entry name" value="D-Amino Acid Oxidase, subunit A, domain 2"/>
    <property type="match status" value="1"/>
</dbReference>